<organism evidence="1 2">
    <name type="scientific">Knipowitschia caucasica</name>
    <name type="common">Caucasian dwarf goby</name>
    <name type="synonym">Pomatoschistus caucasicus</name>
    <dbReference type="NCBI Taxonomy" id="637954"/>
    <lineage>
        <taxon>Eukaryota</taxon>
        <taxon>Metazoa</taxon>
        <taxon>Chordata</taxon>
        <taxon>Craniata</taxon>
        <taxon>Vertebrata</taxon>
        <taxon>Euteleostomi</taxon>
        <taxon>Actinopterygii</taxon>
        <taxon>Neopterygii</taxon>
        <taxon>Teleostei</taxon>
        <taxon>Neoteleostei</taxon>
        <taxon>Acanthomorphata</taxon>
        <taxon>Gobiaria</taxon>
        <taxon>Gobiiformes</taxon>
        <taxon>Gobioidei</taxon>
        <taxon>Gobiidae</taxon>
        <taxon>Gobiinae</taxon>
        <taxon>Knipowitschia</taxon>
    </lineage>
</organism>
<proteinExistence type="predicted"/>
<protein>
    <recommendedName>
        <fullName evidence="3">Ycf15</fullName>
    </recommendedName>
</protein>
<accession>A0AAV2M0G7</accession>
<reference evidence="1 2" key="1">
    <citation type="submission" date="2024-04" db="EMBL/GenBank/DDBJ databases">
        <authorList>
            <person name="Waldvogel A.-M."/>
            <person name="Schoenle A."/>
        </authorList>
    </citation>
    <scope>NUCLEOTIDE SEQUENCE [LARGE SCALE GENOMIC DNA]</scope>
</reference>
<dbReference type="AlphaFoldDB" id="A0AAV2M0G7"/>
<dbReference type="Proteomes" id="UP001497482">
    <property type="component" value="Chromosome 5"/>
</dbReference>
<dbReference type="EMBL" id="OZ035827">
    <property type="protein sequence ID" value="CAL1606836.1"/>
    <property type="molecule type" value="Genomic_DNA"/>
</dbReference>
<gene>
    <name evidence="1" type="ORF">KC01_LOCUS33949</name>
</gene>
<sequence>MASWQQRKRSQSLKTLPPHYGLLFGNTLASLFKYITGIDEWINPKLYLPRFADIVPRRSDRGCQQDNSWSIFISWDILLITSS</sequence>
<evidence type="ECO:0000313" key="1">
    <source>
        <dbReference type="EMBL" id="CAL1606836.1"/>
    </source>
</evidence>
<keyword evidence="2" id="KW-1185">Reference proteome</keyword>
<name>A0AAV2M0G7_KNICA</name>
<evidence type="ECO:0008006" key="3">
    <source>
        <dbReference type="Google" id="ProtNLM"/>
    </source>
</evidence>
<evidence type="ECO:0000313" key="2">
    <source>
        <dbReference type="Proteomes" id="UP001497482"/>
    </source>
</evidence>